<dbReference type="AlphaFoldDB" id="A0A4Y7TM40"/>
<organism evidence="1 2">
    <name type="scientific">Coprinellus micaceus</name>
    <name type="common">Glistening ink-cap mushroom</name>
    <name type="synonym">Coprinus micaceus</name>
    <dbReference type="NCBI Taxonomy" id="71717"/>
    <lineage>
        <taxon>Eukaryota</taxon>
        <taxon>Fungi</taxon>
        <taxon>Dikarya</taxon>
        <taxon>Basidiomycota</taxon>
        <taxon>Agaricomycotina</taxon>
        <taxon>Agaricomycetes</taxon>
        <taxon>Agaricomycetidae</taxon>
        <taxon>Agaricales</taxon>
        <taxon>Agaricineae</taxon>
        <taxon>Psathyrellaceae</taxon>
        <taxon>Coprinellus</taxon>
    </lineage>
</organism>
<comment type="caution">
    <text evidence="1">The sequence shown here is derived from an EMBL/GenBank/DDBJ whole genome shotgun (WGS) entry which is preliminary data.</text>
</comment>
<dbReference type="OrthoDB" id="2269034at2759"/>
<protein>
    <recommendedName>
        <fullName evidence="3">F-box domain-containing protein</fullName>
    </recommendedName>
</protein>
<sequence length="532" mass="59747">MSFVDILPLEIVHEILSRCIDESDFIDDWPGRPSGTSLKGLPNYPTSFLGVCKTWAEAALACPKLWSSIPIRIGEELGRRRQYTPYYPPLRVIEAWIRWSSPTRAPLAISIRPLVVADAATPRYASSVIRLIEDVLLPHHGRWWKIAFWLSFGHLPSALETIAVHAKGFPALEHVSLVGQLERRRLVQFLNNVPSLNSLHIVPSGPRNAPSTLDPASLGSTVPWNYIRSIRLGEFEGRDHDAESALVLMRGCPRLEALQIPMQRPGNPSLENMNLPVTRHDLLRELSLEGSSRRQCIVFFQHLTLPNLKSVALNFTDGFGEHDMVRSTAESFRDFVSRSRCVLDEFTYRRLVPCFGKRTQPHPSHLVLPFLPIVSPSVTRLFVEIGRQEADDFINDLTHLASRPGGDLNLSVCPLLRHLTLIIWAPDAVSQSARLFRFIRSRWLKPAGRDTGFAELQTALLEIDIEENSLPRLGFHLLASESNVVHSAESIREFHRHLGGLVYGLTGPTCRGIQLTIVEGDRVQSSRSFGVV</sequence>
<keyword evidence="2" id="KW-1185">Reference proteome</keyword>
<accession>A0A4Y7TM40</accession>
<gene>
    <name evidence="1" type="ORF">FA13DRAFT_1729226</name>
</gene>
<evidence type="ECO:0008006" key="3">
    <source>
        <dbReference type="Google" id="ProtNLM"/>
    </source>
</evidence>
<name>A0A4Y7TM40_COPMI</name>
<dbReference type="EMBL" id="QPFP01000009">
    <property type="protein sequence ID" value="TEB34589.1"/>
    <property type="molecule type" value="Genomic_DNA"/>
</dbReference>
<evidence type="ECO:0000313" key="2">
    <source>
        <dbReference type="Proteomes" id="UP000298030"/>
    </source>
</evidence>
<reference evidence="1 2" key="1">
    <citation type="journal article" date="2019" name="Nat. Ecol. Evol.">
        <title>Megaphylogeny resolves global patterns of mushroom evolution.</title>
        <authorList>
            <person name="Varga T."/>
            <person name="Krizsan K."/>
            <person name="Foldi C."/>
            <person name="Dima B."/>
            <person name="Sanchez-Garcia M."/>
            <person name="Sanchez-Ramirez S."/>
            <person name="Szollosi G.J."/>
            <person name="Szarkandi J.G."/>
            <person name="Papp V."/>
            <person name="Albert L."/>
            <person name="Andreopoulos W."/>
            <person name="Angelini C."/>
            <person name="Antonin V."/>
            <person name="Barry K.W."/>
            <person name="Bougher N.L."/>
            <person name="Buchanan P."/>
            <person name="Buyck B."/>
            <person name="Bense V."/>
            <person name="Catcheside P."/>
            <person name="Chovatia M."/>
            <person name="Cooper J."/>
            <person name="Damon W."/>
            <person name="Desjardin D."/>
            <person name="Finy P."/>
            <person name="Geml J."/>
            <person name="Haridas S."/>
            <person name="Hughes K."/>
            <person name="Justo A."/>
            <person name="Karasinski D."/>
            <person name="Kautmanova I."/>
            <person name="Kiss B."/>
            <person name="Kocsube S."/>
            <person name="Kotiranta H."/>
            <person name="LaButti K.M."/>
            <person name="Lechner B.E."/>
            <person name="Liimatainen K."/>
            <person name="Lipzen A."/>
            <person name="Lukacs Z."/>
            <person name="Mihaltcheva S."/>
            <person name="Morgado L.N."/>
            <person name="Niskanen T."/>
            <person name="Noordeloos M.E."/>
            <person name="Ohm R.A."/>
            <person name="Ortiz-Santana B."/>
            <person name="Ovrebo C."/>
            <person name="Racz N."/>
            <person name="Riley R."/>
            <person name="Savchenko A."/>
            <person name="Shiryaev A."/>
            <person name="Soop K."/>
            <person name="Spirin V."/>
            <person name="Szebenyi C."/>
            <person name="Tomsovsky M."/>
            <person name="Tulloss R.E."/>
            <person name="Uehling J."/>
            <person name="Grigoriev I.V."/>
            <person name="Vagvolgyi C."/>
            <person name="Papp T."/>
            <person name="Martin F.M."/>
            <person name="Miettinen O."/>
            <person name="Hibbett D.S."/>
            <person name="Nagy L.G."/>
        </authorList>
    </citation>
    <scope>NUCLEOTIDE SEQUENCE [LARGE SCALE GENOMIC DNA]</scope>
    <source>
        <strain evidence="1 2">FP101781</strain>
    </source>
</reference>
<proteinExistence type="predicted"/>
<evidence type="ECO:0000313" key="1">
    <source>
        <dbReference type="EMBL" id="TEB34589.1"/>
    </source>
</evidence>
<dbReference type="Proteomes" id="UP000298030">
    <property type="component" value="Unassembled WGS sequence"/>
</dbReference>